<dbReference type="InterPro" id="IPR011322">
    <property type="entry name" value="N-reg_PII-like_a/b"/>
</dbReference>
<comment type="caution">
    <text evidence="2">The sequence shown here is derived from an EMBL/GenBank/DDBJ whole genome shotgun (WGS) entry which is preliminary data.</text>
</comment>
<keyword evidence="3" id="KW-1185">Reference proteome</keyword>
<sequence>MSASKSEYGIVLVTASSEEEAKTIARSLVEEKLAACATLTPVRSIYSWNGEINSDSEWQLVIKTNLALFWELESRVKQLHSYDVPEIIATEIVAGSTPYLDWIGAMTREQR</sequence>
<dbReference type="Proteomes" id="UP000621799">
    <property type="component" value="Unassembled WGS sequence"/>
</dbReference>
<organism evidence="2 3">
    <name type="scientific">Zarconia navalis LEGE 11467</name>
    <dbReference type="NCBI Taxonomy" id="1828826"/>
    <lineage>
        <taxon>Bacteria</taxon>
        <taxon>Bacillati</taxon>
        <taxon>Cyanobacteriota</taxon>
        <taxon>Cyanophyceae</taxon>
        <taxon>Oscillatoriophycideae</taxon>
        <taxon>Oscillatoriales</taxon>
        <taxon>Oscillatoriales incertae sedis</taxon>
        <taxon>Zarconia</taxon>
        <taxon>Zarconia navalis</taxon>
    </lineage>
</organism>
<comment type="similarity">
    <text evidence="1">Belongs to the CutA family.</text>
</comment>
<dbReference type="GO" id="GO:0005507">
    <property type="term" value="F:copper ion binding"/>
    <property type="evidence" value="ECO:0007669"/>
    <property type="project" value="TreeGrafter"/>
</dbReference>
<reference evidence="2" key="1">
    <citation type="submission" date="2020-10" db="EMBL/GenBank/DDBJ databases">
        <authorList>
            <person name="Castelo-Branco R."/>
            <person name="Eusebio N."/>
            <person name="Adriana R."/>
            <person name="Vieira A."/>
            <person name="Brugerolle De Fraissinette N."/>
            <person name="Rezende De Castro R."/>
            <person name="Schneider M.P."/>
            <person name="Vasconcelos V."/>
            <person name="Leao P.N."/>
        </authorList>
    </citation>
    <scope>NUCLEOTIDE SEQUENCE</scope>
    <source>
        <strain evidence="2">LEGE 11467</strain>
    </source>
</reference>
<proteinExistence type="inferred from homology"/>
<evidence type="ECO:0000256" key="1">
    <source>
        <dbReference type="ARBA" id="ARBA00010169"/>
    </source>
</evidence>
<dbReference type="RefSeq" id="WP_264319724.1">
    <property type="nucleotide sequence ID" value="NZ_JADEXN010000011.1"/>
</dbReference>
<dbReference type="InterPro" id="IPR004323">
    <property type="entry name" value="Ion_tolerance_CutA"/>
</dbReference>
<dbReference type="InterPro" id="IPR015867">
    <property type="entry name" value="N-reg_PII/ATP_PRibTrfase_C"/>
</dbReference>
<dbReference type="AlphaFoldDB" id="A0A928VSI0"/>
<evidence type="ECO:0000313" key="3">
    <source>
        <dbReference type="Proteomes" id="UP000621799"/>
    </source>
</evidence>
<dbReference type="GO" id="GO:0010038">
    <property type="term" value="P:response to metal ion"/>
    <property type="evidence" value="ECO:0007669"/>
    <property type="project" value="InterPro"/>
</dbReference>
<dbReference type="Pfam" id="PF03091">
    <property type="entry name" value="CutA1"/>
    <property type="match status" value="1"/>
</dbReference>
<evidence type="ECO:0000313" key="2">
    <source>
        <dbReference type="EMBL" id="MBE9039462.1"/>
    </source>
</evidence>
<dbReference type="EMBL" id="JADEXN010000011">
    <property type="protein sequence ID" value="MBE9039462.1"/>
    <property type="molecule type" value="Genomic_DNA"/>
</dbReference>
<dbReference type="PANTHER" id="PTHR23419">
    <property type="entry name" value="DIVALENT CATION TOLERANCE CUTA-RELATED"/>
    <property type="match status" value="1"/>
</dbReference>
<gene>
    <name evidence="2" type="ORF">IQ235_01465</name>
</gene>
<dbReference type="SUPFAM" id="SSF54913">
    <property type="entry name" value="GlnB-like"/>
    <property type="match status" value="1"/>
</dbReference>
<accession>A0A928VSI0</accession>
<protein>
    <submittedName>
        <fullName evidence="2">Divalent-cation tolerance protein CutA</fullName>
    </submittedName>
</protein>
<dbReference type="Gene3D" id="3.30.70.120">
    <property type="match status" value="1"/>
</dbReference>
<name>A0A928VSI0_9CYAN</name>
<dbReference type="PANTHER" id="PTHR23419:SF8">
    <property type="entry name" value="FI09726P"/>
    <property type="match status" value="1"/>
</dbReference>